<accession>U1YDS6</accession>
<dbReference type="Proteomes" id="UP000016511">
    <property type="component" value="Unassembled WGS sequence"/>
</dbReference>
<sequence length="121" mass="13917">MNINSHKSNKSDSSKHLYFVIHIAKSHLLTNGGEIMVGFKFEDVENVEAKEDFEVYKYDDDGEIIDTLVIKKGTNGVVESMGMYLPRDPEPHYDLIFRLEDGNEVEVCLYESKMEHFLALN</sequence>
<comment type="caution">
    <text evidence="1">The sequence shown here is derived from an EMBL/GenBank/DDBJ whole genome shotgun (WGS) entry which is preliminary data.</text>
</comment>
<proteinExistence type="predicted"/>
<dbReference type="HOGENOM" id="CLU_2033252_0_0_9"/>
<dbReference type="AlphaFoldDB" id="U1YDS6"/>
<evidence type="ECO:0000313" key="2">
    <source>
        <dbReference type="Proteomes" id="UP000016511"/>
    </source>
</evidence>
<reference evidence="1 2" key="1">
    <citation type="submission" date="2013-08" db="EMBL/GenBank/DDBJ databases">
        <authorList>
            <person name="Weinstock G."/>
            <person name="Sodergren E."/>
            <person name="Wylie T."/>
            <person name="Fulton L."/>
            <person name="Fulton R."/>
            <person name="Fronick C."/>
            <person name="O'Laughlin M."/>
            <person name="Godfrey J."/>
            <person name="Miner T."/>
            <person name="Herter B."/>
            <person name="Appelbaum E."/>
            <person name="Cordes M."/>
            <person name="Lek S."/>
            <person name="Wollam A."/>
            <person name="Pepin K.H."/>
            <person name="Palsikar V.B."/>
            <person name="Mitreva M."/>
            <person name="Wilson R.K."/>
        </authorList>
    </citation>
    <scope>NUCLEOTIDE SEQUENCE [LARGE SCALE GENOMIC DNA]</scope>
    <source>
        <strain evidence="1 2">ATCC 12856</strain>
    </source>
</reference>
<name>U1YDS6_ANEAE</name>
<dbReference type="PATRIC" id="fig|649747.3.peg.2694"/>
<organism evidence="1 2">
    <name type="scientific">Aneurinibacillus aneurinilyticus ATCC 12856</name>
    <dbReference type="NCBI Taxonomy" id="649747"/>
    <lineage>
        <taxon>Bacteria</taxon>
        <taxon>Bacillati</taxon>
        <taxon>Bacillota</taxon>
        <taxon>Bacilli</taxon>
        <taxon>Bacillales</taxon>
        <taxon>Paenibacillaceae</taxon>
        <taxon>Aneurinibacillus group</taxon>
        <taxon>Aneurinibacillus</taxon>
    </lineage>
</organism>
<dbReference type="STRING" id="649747.HMPREF0083_02973"/>
<protein>
    <submittedName>
        <fullName evidence="1">Uncharacterized protein</fullName>
    </submittedName>
</protein>
<dbReference type="EMBL" id="AWSJ01000176">
    <property type="protein sequence ID" value="ERI08936.1"/>
    <property type="molecule type" value="Genomic_DNA"/>
</dbReference>
<gene>
    <name evidence="1" type="ORF">HMPREF0083_02973</name>
</gene>
<evidence type="ECO:0000313" key="1">
    <source>
        <dbReference type="EMBL" id="ERI08936.1"/>
    </source>
</evidence>
<keyword evidence="2" id="KW-1185">Reference proteome</keyword>